<evidence type="ECO:0000256" key="6">
    <source>
        <dbReference type="ARBA" id="ARBA00034078"/>
    </source>
</evidence>
<evidence type="ECO:0000313" key="8">
    <source>
        <dbReference type="EMBL" id="GGM11518.1"/>
    </source>
</evidence>
<dbReference type="InterPro" id="IPR041921">
    <property type="entry name" value="NuoE_N"/>
</dbReference>
<feature type="binding site" evidence="7">
    <location>
        <position position="57"/>
    </location>
    <ligand>
        <name>[2Fe-2S] cluster</name>
        <dbReference type="ChEBI" id="CHEBI:190135"/>
    </ligand>
</feature>
<dbReference type="SUPFAM" id="SSF52833">
    <property type="entry name" value="Thioredoxin-like"/>
    <property type="match status" value="1"/>
</dbReference>
<dbReference type="CDD" id="cd03081">
    <property type="entry name" value="TRX_Fd_NuoE_FDH_gamma"/>
    <property type="match status" value="1"/>
</dbReference>
<dbReference type="PANTHER" id="PTHR43342">
    <property type="entry name" value="NADH-QUINONE OXIDOREDUCTASE, E SUBUNIT"/>
    <property type="match status" value="1"/>
</dbReference>
<comment type="cofactor">
    <cofactor evidence="7">
        <name>[2Fe-2S] cluster</name>
        <dbReference type="ChEBI" id="CHEBI:190135"/>
    </cofactor>
    <text evidence="7">Binds 1 [2Fe-2S] cluster.</text>
</comment>
<evidence type="ECO:0000256" key="7">
    <source>
        <dbReference type="PIRSR" id="PIRSR000216-1"/>
    </source>
</evidence>
<evidence type="ECO:0000256" key="3">
    <source>
        <dbReference type="ARBA" id="ARBA00022723"/>
    </source>
</evidence>
<dbReference type="GO" id="GO:0016491">
    <property type="term" value="F:oxidoreductase activity"/>
    <property type="evidence" value="ECO:0007669"/>
    <property type="project" value="InterPro"/>
</dbReference>
<comment type="caution">
    <text evidence="8">The sequence shown here is derived from an EMBL/GenBank/DDBJ whole genome shotgun (WGS) entry which is preliminary data.</text>
</comment>
<dbReference type="PROSITE" id="PS01099">
    <property type="entry name" value="COMPLEX1_24K"/>
    <property type="match status" value="1"/>
</dbReference>
<keyword evidence="9" id="KW-1185">Reference proteome</keyword>
<dbReference type="PANTHER" id="PTHR43342:SF2">
    <property type="entry name" value="POTENTIAL NAD-REDUCING HYDROGENASE SUBUNIT"/>
    <property type="match status" value="1"/>
</dbReference>
<organism evidence="8 9">
    <name type="scientific">Pseudooceanicola nanhaiensis</name>
    <dbReference type="NCBI Taxonomy" id="375761"/>
    <lineage>
        <taxon>Bacteria</taxon>
        <taxon>Pseudomonadati</taxon>
        <taxon>Pseudomonadota</taxon>
        <taxon>Alphaproteobacteria</taxon>
        <taxon>Rhodobacterales</taxon>
        <taxon>Paracoccaceae</taxon>
        <taxon>Pseudooceanicola</taxon>
    </lineage>
</organism>
<reference evidence="8" key="1">
    <citation type="journal article" date="2014" name="Int. J. Syst. Evol. Microbiol.">
        <title>Complete genome sequence of Corynebacterium casei LMG S-19264T (=DSM 44701T), isolated from a smear-ripened cheese.</title>
        <authorList>
            <consortium name="US DOE Joint Genome Institute (JGI-PGF)"/>
            <person name="Walter F."/>
            <person name="Albersmeier A."/>
            <person name="Kalinowski J."/>
            <person name="Ruckert C."/>
        </authorList>
    </citation>
    <scope>NUCLEOTIDE SEQUENCE</scope>
    <source>
        <strain evidence="8">CGMCC 1.6293</strain>
    </source>
</reference>
<dbReference type="NCBIfam" id="NF004638">
    <property type="entry name" value="PRK05988.1"/>
    <property type="match status" value="1"/>
</dbReference>
<keyword evidence="2 7" id="KW-0001">2Fe-2S</keyword>
<comment type="cofactor">
    <cofactor evidence="6">
        <name>[2Fe-2S] cluster</name>
        <dbReference type="ChEBI" id="CHEBI:190135"/>
    </cofactor>
</comment>
<dbReference type="PIRSF" id="PIRSF000216">
    <property type="entry name" value="NADH_DH_24kDa"/>
    <property type="match status" value="1"/>
</dbReference>
<dbReference type="GO" id="GO:0046872">
    <property type="term" value="F:metal ion binding"/>
    <property type="evidence" value="ECO:0007669"/>
    <property type="project" value="UniProtKB-KW"/>
</dbReference>
<reference evidence="8" key="2">
    <citation type="submission" date="2020-09" db="EMBL/GenBank/DDBJ databases">
        <authorList>
            <person name="Sun Q."/>
            <person name="Zhou Y."/>
        </authorList>
    </citation>
    <scope>NUCLEOTIDE SEQUENCE</scope>
    <source>
        <strain evidence="8">CGMCC 1.6293</strain>
    </source>
</reference>
<dbReference type="EMBL" id="BMLF01000003">
    <property type="protein sequence ID" value="GGM11518.1"/>
    <property type="molecule type" value="Genomic_DNA"/>
</dbReference>
<sequence length="132" mass="13656">MLPILHALQAAFGHIPEASVTRIAEALNLGRAEVHGVISFYHDFRKAPAGARTLRICRAEACQAQGGAALEAAAQRLTGLGWGETSGDGRVTLEPVYCLGLCACGPAVQLDGTLHGRVDAARLDALLAEGAA</sequence>
<evidence type="ECO:0000256" key="5">
    <source>
        <dbReference type="ARBA" id="ARBA00023014"/>
    </source>
</evidence>
<dbReference type="Gene3D" id="1.10.10.1590">
    <property type="entry name" value="NADH-quinone oxidoreductase subunit E"/>
    <property type="match status" value="1"/>
</dbReference>
<name>A0A917T8F6_9RHOB</name>
<feature type="binding site" evidence="7">
    <location>
        <position position="98"/>
    </location>
    <ligand>
        <name>[2Fe-2S] cluster</name>
        <dbReference type="ChEBI" id="CHEBI:190135"/>
    </ligand>
</feature>
<comment type="similarity">
    <text evidence="1">Belongs to the complex I 24 kDa subunit family.</text>
</comment>
<accession>A0A917T8F6</accession>
<keyword evidence="5 7" id="KW-0411">Iron-sulfur</keyword>
<feature type="binding site" evidence="7">
    <location>
        <position position="102"/>
    </location>
    <ligand>
        <name>[2Fe-2S] cluster</name>
        <dbReference type="ChEBI" id="CHEBI:190135"/>
    </ligand>
</feature>
<dbReference type="InterPro" id="IPR036249">
    <property type="entry name" value="Thioredoxin-like_sf"/>
</dbReference>
<dbReference type="Proteomes" id="UP000649829">
    <property type="component" value="Unassembled WGS sequence"/>
</dbReference>
<dbReference type="Gene3D" id="3.40.30.10">
    <property type="entry name" value="Glutaredoxin"/>
    <property type="match status" value="1"/>
</dbReference>
<dbReference type="InterPro" id="IPR028431">
    <property type="entry name" value="NADP_DH_HndA-like"/>
</dbReference>
<dbReference type="Pfam" id="PF01257">
    <property type="entry name" value="2Fe-2S_thioredx"/>
    <property type="match status" value="1"/>
</dbReference>
<evidence type="ECO:0000256" key="4">
    <source>
        <dbReference type="ARBA" id="ARBA00023004"/>
    </source>
</evidence>
<evidence type="ECO:0000256" key="2">
    <source>
        <dbReference type="ARBA" id="ARBA00022714"/>
    </source>
</evidence>
<dbReference type="InterPro" id="IPR002023">
    <property type="entry name" value="NuoE-like"/>
</dbReference>
<proteinExistence type="inferred from homology"/>
<evidence type="ECO:0000256" key="1">
    <source>
        <dbReference type="ARBA" id="ARBA00010643"/>
    </source>
</evidence>
<feature type="binding site" evidence="7">
    <location>
        <position position="62"/>
    </location>
    <ligand>
        <name>[2Fe-2S] cluster</name>
        <dbReference type="ChEBI" id="CHEBI:190135"/>
    </ligand>
</feature>
<dbReference type="AlphaFoldDB" id="A0A917T8F6"/>
<keyword evidence="4 7" id="KW-0408">Iron</keyword>
<gene>
    <name evidence="8" type="primary">fdsG</name>
    <name evidence="8" type="ORF">GCM10011534_36940</name>
</gene>
<dbReference type="GO" id="GO:0051537">
    <property type="term" value="F:2 iron, 2 sulfur cluster binding"/>
    <property type="evidence" value="ECO:0007669"/>
    <property type="project" value="UniProtKB-KW"/>
</dbReference>
<evidence type="ECO:0000313" key="9">
    <source>
        <dbReference type="Proteomes" id="UP000649829"/>
    </source>
</evidence>
<protein>
    <submittedName>
        <fullName evidence="8">Formate dehydrogenase subunit gamma</fullName>
    </submittedName>
</protein>
<keyword evidence="3 7" id="KW-0479">Metal-binding</keyword>